<keyword evidence="1" id="KW-0732">Signal</keyword>
<reference evidence="2 3" key="1">
    <citation type="submission" date="2015-04" db="EMBL/GenBank/DDBJ databases">
        <authorList>
            <consortium name="Pathogen Informatics"/>
        </authorList>
    </citation>
    <scope>NUCLEOTIDE SEQUENCE [LARGE SCALE GENOMIC DNA]</scope>
    <source>
        <strain evidence="2 3">SGS1</strain>
    </source>
</reference>
<feature type="non-terminal residue" evidence="2">
    <location>
        <position position="422"/>
    </location>
</feature>
<dbReference type="KEGG" id="prel:PRELSG_0023800"/>
<sequence>MRAINGWINCLITTFAFLSLHYEKEVKTSLNRSKFSTNNLSFDPNLEKNKELENNSIAKYNIKGKEGTNSTKNSFIQSLNSISTEEKDLGGYNNFVIKINEAFSEAKRAYITANSYKYSRSYIRKYSTEFDAASTKYIRPFINCEEDNIRFYKNTKKDMREQFYNLLSLKEDDKKNDLYKTELPKFKSKIESHLRTIDWNRKRCKENDNNAYQKVHNYLFREFCSIWGCINKIVSFTKGYTYNTNIAYSDAMDRAMYRISQYKLSDKNFSEIKDFLSSDVVQIIMKENICKKELKNSLKLLIEEISDMNDIYVKDVNMEHNCLSSYENDKKNAMSTNITKNNIGYIFTTAYQHIGGYQHYNIWNNELKSNFYEVQKKFKDLLKNALEGLREEINSLVYPENVIVEAKQIFTKGNDAYHRTKN</sequence>
<protein>
    <submittedName>
        <fullName evidence="2">Reticulocyte binding protein, putative</fullName>
    </submittedName>
</protein>
<organism evidence="2 3">
    <name type="scientific">Plasmodium relictum</name>
    <dbReference type="NCBI Taxonomy" id="85471"/>
    <lineage>
        <taxon>Eukaryota</taxon>
        <taxon>Sar</taxon>
        <taxon>Alveolata</taxon>
        <taxon>Apicomplexa</taxon>
        <taxon>Aconoidasida</taxon>
        <taxon>Haemosporida</taxon>
        <taxon>Plasmodiidae</taxon>
        <taxon>Plasmodium</taxon>
        <taxon>Plasmodium (Haemamoeba)</taxon>
    </lineage>
</organism>
<dbReference type="Proteomes" id="UP000220158">
    <property type="component" value="Unassembled WGS sequence"/>
</dbReference>
<proteinExistence type="predicted"/>
<evidence type="ECO:0000256" key="1">
    <source>
        <dbReference type="SAM" id="SignalP"/>
    </source>
</evidence>
<accession>A0A1J1GK27</accession>
<evidence type="ECO:0000313" key="3">
    <source>
        <dbReference type="Proteomes" id="UP000220158"/>
    </source>
</evidence>
<feature type="signal peptide" evidence="1">
    <location>
        <begin position="1"/>
        <end position="16"/>
    </location>
</feature>
<feature type="chain" id="PRO_5012904643" evidence="1">
    <location>
        <begin position="17"/>
        <end position="422"/>
    </location>
</feature>
<dbReference type="EMBL" id="CVMU01000161">
    <property type="protein sequence ID" value="CRG84618.1"/>
    <property type="molecule type" value="Genomic_DNA"/>
</dbReference>
<dbReference type="GeneID" id="39734165"/>
<gene>
    <name evidence="2" type="ORF">PRELSG_0023800</name>
</gene>
<dbReference type="AlphaFoldDB" id="A0A1J1GK27"/>
<dbReference type="RefSeq" id="XP_028531114.1">
    <property type="nucleotide sequence ID" value="XM_028680237.1"/>
</dbReference>
<evidence type="ECO:0000313" key="2">
    <source>
        <dbReference type="EMBL" id="CRG84618.1"/>
    </source>
</evidence>
<dbReference type="VEuPathDB" id="PlasmoDB:PRELSG_0023800"/>
<name>A0A1J1GK27_PLARL</name>
<keyword evidence="3" id="KW-1185">Reference proteome</keyword>